<dbReference type="Proteomes" id="UP000095286">
    <property type="component" value="Unplaced"/>
</dbReference>
<name>A0AC35UFR5_9BILA</name>
<reference evidence="2" key="1">
    <citation type="submission" date="2016-11" db="UniProtKB">
        <authorList>
            <consortium name="WormBaseParasite"/>
        </authorList>
    </citation>
    <scope>IDENTIFICATION</scope>
    <source>
        <strain evidence="2">KR3021</strain>
    </source>
</reference>
<accession>A0AC35UFR5</accession>
<proteinExistence type="predicted"/>
<protein>
    <submittedName>
        <fullName evidence="2">Chitin-binding type-2 domain-containing protein</fullName>
    </submittedName>
</protein>
<dbReference type="WBParaSite" id="RSKR_0001133700.1">
    <property type="protein sequence ID" value="RSKR_0001133700.1"/>
    <property type="gene ID" value="RSKR_0001133700"/>
</dbReference>
<evidence type="ECO:0000313" key="2">
    <source>
        <dbReference type="WBParaSite" id="RSKR_0001133700.1"/>
    </source>
</evidence>
<evidence type="ECO:0000313" key="1">
    <source>
        <dbReference type="Proteomes" id="UP000095286"/>
    </source>
</evidence>
<sequence>MVSTTSKIILVSLFVIGASASEKTSEDSQSQVWRAVLGDICQLNSFPKATADPIRYVECVKQDAESNGRGDLGVWLLRECLPGYEFVASARKCKTVSNIRRQQKICDSADADQHDFCPPIQNNRYFTVEEIKRAPRSCTCPNGDANCVCPRPEILQPVALNTTISTRSKRQAGCNCQTPTATTAQPIYQNDCNCNKCTTTSTQQTYCPQNQPEASISQPQACQLVQGGIQNAQYQGICSWMVDALAVDPQSKTHYLQCQPAPKNLYCGRWQRMPCAVGTIFSAEQQVCIFDTNNAQPGNIPTPNPVLTQPGPLPTQPQVQRNDCNCSGGVQIGQCNQNYQCPGKSVCNLGTGPVFTQTQAPVQQQQRTNSNGCKICCYYA</sequence>
<organism evidence="1 2">
    <name type="scientific">Rhabditophanes sp. KR3021</name>
    <dbReference type="NCBI Taxonomy" id="114890"/>
    <lineage>
        <taxon>Eukaryota</taxon>
        <taxon>Metazoa</taxon>
        <taxon>Ecdysozoa</taxon>
        <taxon>Nematoda</taxon>
        <taxon>Chromadorea</taxon>
        <taxon>Rhabditida</taxon>
        <taxon>Tylenchina</taxon>
        <taxon>Panagrolaimomorpha</taxon>
        <taxon>Strongyloidoidea</taxon>
        <taxon>Alloionematidae</taxon>
        <taxon>Rhabditophanes</taxon>
    </lineage>
</organism>